<dbReference type="Proteomes" id="UP000078561">
    <property type="component" value="Unassembled WGS sequence"/>
</dbReference>
<accession>A0A170AQA7</accession>
<proteinExistence type="predicted"/>
<dbReference type="EMBL" id="LT554871">
    <property type="protein sequence ID" value="SAM07944.1"/>
    <property type="molecule type" value="Genomic_DNA"/>
</dbReference>
<dbReference type="InterPro" id="IPR010371">
    <property type="entry name" value="YBR137W-like"/>
</dbReference>
<protein>
    <submittedName>
        <fullName evidence="1">Uncharacterized protein</fullName>
    </submittedName>
</protein>
<dbReference type="InParanoid" id="A0A170AQA7"/>
<gene>
    <name evidence="1" type="primary">ABSGL_13602.1 scaffold 14267</name>
</gene>
<dbReference type="PANTHER" id="PTHR28255">
    <property type="match status" value="1"/>
</dbReference>
<dbReference type="SUPFAM" id="SSF143744">
    <property type="entry name" value="GlcG-like"/>
    <property type="match status" value="1"/>
</dbReference>
<dbReference type="AlphaFoldDB" id="A0A170AQA7"/>
<evidence type="ECO:0000313" key="1">
    <source>
        <dbReference type="EMBL" id="SAM07944.1"/>
    </source>
</evidence>
<dbReference type="STRING" id="4829.A0A170AQA7"/>
<reference evidence="1" key="1">
    <citation type="submission" date="2016-04" db="EMBL/GenBank/DDBJ databases">
        <authorList>
            <person name="Evans L.H."/>
            <person name="Alamgir A."/>
            <person name="Owens N."/>
            <person name="Weber N.D."/>
            <person name="Virtaneva K."/>
            <person name="Barbian K."/>
            <person name="Babar A."/>
            <person name="Rosenke K."/>
        </authorList>
    </citation>
    <scope>NUCLEOTIDE SEQUENCE [LARGE SCALE GENOMIC DNA]</scope>
    <source>
        <strain evidence="1">CBS 101.48</strain>
    </source>
</reference>
<dbReference type="PIRSF" id="PIRSF008757">
    <property type="entry name" value="UCP008757"/>
    <property type="match status" value="1"/>
</dbReference>
<dbReference type="Gene3D" id="3.30.450.150">
    <property type="entry name" value="Haem-degrading domain"/>
    <property type="match status" value="1"/>
</dbReference>
<evidence type="ECO:0000313" key="2">
    <source>
        <dbReference type="Proteomes" id="UP000078561"/>
    </source>
</evidence>
<dbReference type="OMA" id="AWIDRKR"/>
<keyword evidence="2" id="KW-1185">Reference proteome</keyword>
<dbReference type="FunCoup" id="A0A170AQA7">
    <property type="interactions" value="17"/>
</dbReference>
<dbReference type="Pfam" id="PF03928">
    <property type="entry name" value="HbpS-like"/>
    <property type="match status" value="1"/>
</dbReference>
<dbReference type="PANTHER" id="PTHR28255:SF1">
    <property type="entry name" value="UPF0303 PROTEIN YBR137W"/>
    <property type="match status" value="1"/>
</dbReference>
<name>A0A170AQA7_ABSGL</name>
<dbReference type="InterPro" id="IPR005624">
    <property type="entry name" value="PduO/GlcC-like"/>
</dbReference>
<organism evidence="1">
    <name type="scientific">Absidia glauca</name>
    <name type="common">Pin mould</name>
    <dbReference type="NCBI Taxonomy" id="4829"/>
    <lineage>
        <taxon>Eukaryota</taxon>
        <taxon>Fungi</taxon>
        <taxon>Fungi incertae sedis</taxon>
        <taxon>Mucoromycota</taxon>
        <taxon>Mucoromycotina</taxon>
        <taxon>Mucoromycetes</taxon>
        <taxon>Mucorales</taxon>
        <taxon>Cunninghamellaceae</taxon>
        <taxon>Absidia</taxon>
    </lineage>
</organism>
<dbReference type="InterPro" id="IPR038084">
    <property type="entry name" value="PduO/GlcC-like_sf"/>
</dbReference>
<sequence>MVHTAEEIENAKAMVATLLDQEQKLQFTKFTSQDALALGLNILDKVKADYGNRPIAVDITVNGLILFRHAMDSASPDNEAWIRRKSNSVNRFHHSSFWLGHTLIVKNKSLEQASFISEVDYATHGGCFPLIIKNVGMVGTITVTGLKQHVRKERSRKKRL</sequence>
<dbReference type="OrthoDB" id="2209940at2759"/>